<comment type="caution">
    <text evidence="2">The sequence shown here is derived from an EMBL/GenBank/DDBJ whole genome shotgun (WGS) entry which is preliminary data.</text>
</comment>
<evidence type="ECO:0000259" key="1">
    <source>
        <dbReference type="PROSITE" id="PS50994"/>
    </source>
</evidence>
<dbReference type="GO" id="GO:0004523">
    <property type="term" value="F:RNA-DNA hybrid ribonuclease activity"/>
    <property type="evidence" value="ECO:0007669"/>
    <property type="project" value="InterPro"/>
</dbReference>
<dbReference type="InterPro" id="IPR012337">
    <property type="entry name" value="RNaseH-like_sf"/>
</dbReference>
<dbReference type="EMBL" id="SMMG02000006">
    <property type="protein sequence ID" value="KAA3471109.1"/>
    <property type="molecule type" value="Genomic_DNA"/>
</dbReference>
<dbReference type="AlphaFoldDB" id="A0A5B6VP34"/>
<dbReference type="PROSITE" id="PS50994">
    <property type="entry name" value="INTEGRASE"/>
    <property type="match status" value="1"/>
</dbReference>
<dbReference type="SUPFAM" id="SSF53098">
    <property type="entry name" value="Ribonuclease H-like"/>
    <property type="match status" value="2"/>
</dbReference>
<organism evidence="2 3">
    <name type="scientific">Gossypium australe</name>
    <dbReference type="NCBI Taxonomy" id="47621"/>
    <lineage>
        <taxon>Eukaryota</taxon>
        <taxon>Viridiplantae</taxon>
        <taxon>Streptophyta</taxon>
        <taxon>Embryophyta</taxon>
        <taxon>Tracheophyta</taxon>
        <taxon>Spermatophyta</taxon>
        <taxon>Magnoliopsida</taxon>
        <taxon>eudicotyledons</taxon>
        <taxon>Gunneridae</taxon>
        <taxon>Pentapetalae</taxon>
        <taxon>rosids</taxon>
        <taxon>malvids</taxon>
        <taxon>Malvales</taxon>
        <taxon>Malvaceae</taxon>
        <taxon>Malvoideae</taxon>
        <taxon>Gossypium</taxon>
    </lineage>
</organism>
<dbReference type="Gene3D" id="3.30.420.10">
    <property type="entry name" value="Ribonuclease H-like superfamily/Ribonuclease H"/>
    <property type="match status" value="2"/>
</dbReference>
<dbReference type="InterPro" id="IPR002156">
    <property type="entry name" value="RNaseH_domain"/>
</dbReference>
<dbReference type="InterPro" id="IPR001584">
    <property type="entry name" value="Integrase_cat-core"/>
</dbReference>
<evidence type="ECO:0000313" key="3">
    <source>
        <dbReference type="Proteomes" id="UP000325315"/>
    </source>
</evidence>
<protein>
    <submittedName>
        <fullName evidence="2">Rve domain-containing protein</fullName>
    </submittedName>
</protein>
<keyword evidence="3" id="KW-1185">Reference proteome</keyword>
<dbReference type="GO" id="GO:0015074">
    <property type="term" value="P:DNA integration"/>
    <property type="evidence" value="ECO:0007669"/>
    <property type="project" value="InterPro"/>
</dbReference>
<evidence type="ECO:0000313" key="2">
    <source>
        <dbReference type="EMBL" id="KAA3471109.1"/>
    </source>
</evidence>
<proteinExistence type="predicted"/>
<dbReference type="InterPro" id="IPR036397">
    <property type="entry name" value="RNaseH_sf"/>
</dbReference>
<dbReference type="CDD" id="cd09279">
    <property type="entry name" value="RNase_HI_like"/>
    <property type="match status" value="1"/>
</dbReference>
<gene>
    <name evidence="2" type="ORF">EPI10_016763</name>
</gene>
<dbReference type="Pfam" id="PF13456">
    <property type="entry name" value="RVT_3"/>
    <property type="match status" value="1"/>
</dbReference>
<reference evidence="3" key="1">
    <citation type="journal article" date="2019" name="Plant Biotechnol. J.">
        <title>Genome sequencing of the Australian wild diploid species Gossypium australe highlights disease resistance and delayed gland morphogenesis.</title>
        <authorList>
            <person name="Cai Y."/>
            <person name="Cai X."/>
            <person name="Wang Q."/>
            <person name="Wang P."/>
            <person name="Zhang Y."/>
            <person name="Cai C."/>
            <person name="Xu Y."/>
            <person name="Wang K."/>
            <person name="Zhou Z."/>
            <person name="Wang C."/>
            <person name="Geng S."/>
            <person name="Li B."/>
            <person name="Dong Q."/>
            <person name="Hou Y."/>
            <person name="Wang H."/>
            <person name="Ai P."/>
            <person name="Liu Z."/>
            <person name="Yi F."/>
            <person name="Sun M."/>
            <person name="An G."/>
            <person name="Cheng J."/>
            <person name="Zhang Y."/>
            <person name="Shi Q."/>
            <person name="Xie Y."/>
            <person name="Shi X."/>
            <person name="Chang Y."/>
            <person name="Huang F."/>
            <person name="Chen Y."/>
            <person name="Hong S."/>
            <person name="Mi L."/>
            <person name="Sun Q."/>
            <person name="Zhang L."/>
            <person name="Zhou B."/>
            <person name="Peng R."/>
            <person name="Zhang X."/>
            <person name="Liu F."/>
        </authorList>
    </citation>
    <scope>NUCLEOTIDE SEQUENCE [LARGE SCALE GENOMIC DNA]</scope>
    <source>
        <strain evidence="3">cv. PA1801</strain>
    </source>
</reference>
<name>A0A5B6VP34_9ROSI</name>
<dbReference type="OrthoDB" id="1433117at2759"/>
<sequence length="371" mass="42430">MGETLHLYLAALKETIATVLVKSEDTLQFPVYYVSKWTHLQELCAQIDKPKDWIVYVDGSAARIGFRADALVIDPKGNKWQYGLSFRFQTLNNTAEYEALISRLQLACQLDARNLIIHTNSQLVVKRIHGESKVKQTTLKRYHTIVIQMLAGFDKAKSGSSKGMTTRAQMLYQRVDILKPFPITTAQKKFIIVVVDYFTKWIEVEIVATIIEKQVELFIWKLIVCRFGISRTIFIDNDTQFQGKLMKFYTNLQISLAQSSVKTLQTNGQVEAINKKILTALKKKVGELKRAWLEELLGIMWALQTTPHNVTGEMTFSFVYGAEVVIPTEIGIRSHRTQHFSEETKHEALRLNLDLVDELRETVEIKNTACA</sequence>
<dbReference type="Proteomes" id="UP000325315">
    <property type="component" value="Unassembled WGS sequence"/>
</dbReference>
<dbReference type="PANTHER" id="PTHR48475">
    <property type="entry name" value="RIBONUCLEASE H"/>
    <property type="match status" value="1"/>
</dbReference>
<accession>A0A5B6VP34</accession>
<feature type="domain" description="Integrase catalytic" evidence="1">
    <location>
        <begin position="164"/>
        <end position="323"/>
    </location>
</feature>
<dbReference type="GO" id="GO:0003676">
    <property type="term" value="F:nucleic acid binding"/>
    <property type="evidence" value="ECO:0007669"/>
    <property type="project" value="InterPro"/>
</dbReference>
<dbReference type="PANTHER" id="PTHR48475:SF2">
    <property type="entry name" value="RIBONUCLEASE H"/>
    <property type="match status" value="1"/>
</dbReference>